<sequence length="1422" mass="162256">MFSDKIVLDFEIEKGDRIDRCYFSTRIKLTDKSKSFLCEKLGKPNNLDDYFNLNPENFYIYYNKYSGHYGINELYVRDNNGRYLATKLPLDQSGFSIELSFDEVNYGFYPMYAIYNPTQYDKKQEKSFEDNGELQPFVSIVLDYFLNGLTVQDMFLQIQNELVEKETKLEEDRRKAEEELNKKNEKLRELIENDEIKVLKVIKGHSIGNGCSAAILQLDGDLDASKYYIAEYEGNEYLHCTSSGYDILLDQSDLFFVLNSSSYLELESGFYSIPAGNYAKYLDTKNLLFRDDQLSKQLCKNKLTIEVKYGGLASYTPEYIKQTVKDAYGAWSDNFYSQKSVHSGPVKLQLYVLKNYDDYKAHIKELSGGKDHRELWGGGTVRAHEADGTIAKTFIVGDVNGLLCAKSKILMEKMSDAFLEYSTGNMDTVPEVLRTGMKLFMWSYDAAKKESTRDMHYTKEAYNKMHESGHDTPYKIASMSNDYRISDCLVTFLQEKHPQFIKQLLTEMSFDRVQAISKFKHLLNNSEVEKEFKQWMDVKSGDKIVADLVPDSEVMTFGEHKLQINIKYDDEELTQSKLSSVKNAIESTIKDFDSAFGINNSQPWHNIPNKVNVFVFNTKSDYENYLKELNVNYKGASGLTVQGRGSEVHVYFYLQDQFDDSCKTLKHELGHALTIINSYYGTGDVLSKAMHEGVANYMASLEDGRHVNDHGDKEALIAIRNKDLKPDEILRNNIWSNKGEHYHSDAEQVIKFLEDKHPDMIDNLLKSLSKSGANRSQGNKLFEDFLAELKGYDQEFKQWVKAELSGEQHMEYNVVESNSVESSTSQQSTGKGLYGYSPVHNVSGDKTKIESVSREDSMQPAKKVSEDEQGKAVTTKVMKYNKQPFLKVNIDDNNVENTIGKVNEINKVTGATSLHFAASLGDLSKVAMLLKHNSYTDTRDHNGQTPLHYAIQSGNTEVAKYLIDHGANLNVHDNYYQKTNTKYVYYKTPLHYAIESGNIEIAKYLIDRGANPNIQDAYSKTPLYSAIYSGNTEIVKYLLDHNADPNSKSYYTFPLLAAIKLGNAEIVKSLIEHGADLGIKNTSAQTLLHYAIELKHTEIAKYLIDRGIDVDTRDISSGKSPLHFAMYMKNMEVVKYLIEHNADIDIQDSYGLTPLHLAVDLGNKKMIEQLVEKGANINAQDNDGWTPLVHAVRHGKLDTIEYLIKNKADVDVVGKDGRTLVEHAELWAEEKGLARDVIDSKGGNDSYYRELSKEAATWEKAGKDMLSYLKKITMQEEESNDIDQMPADQPASEERSKRSIRGDEEKQEETIVIDNVKQHPLKIKVGEAVEIGKYKVELQVTYDDVRNFYDTIRGKYHDGSGYNYEQVMVLYNEIVRPASQHHDEPFTLAESYIADGHLFIKNQDFGILNDFNEMFYKSDEFM</sequence>
<feature type="compositionally biased region" description="Low complexity" evidence="5">
    <location>
        <begin position="817"/>
        <end position="829"/>
    </location>
</feature>
<organism evidence="6 7">
    <name type="scientific">Pararge aegeria aegeria</name>
    <dbReference type="NCBI Taxonomy" id="348720"/>
    <lineage>
        <taxon>Eukaryota</taxon>
        <taxon>Metazoa</taxon>
        <taxon>Ecdysozoa</taxon>
        <taxon>Arthropoda</taxon>
        <taxon>Hexapoda</taxon>
        <taxon>Insecta</taxon>
        <taxon>Pterygota</taxon>
        <taxon>Neoptera</taxon>
        <taxon>Endopterygota</taxon>
        <taxon>Lepidoptera</taxon>
        <taxon>Glossata</taxon>
        <taxon>Ditrysia</taxon>
        <taxon>Papilionoidea</taxon>
        <taxon>Nymphalidae</taxon>
        <taxon>Satyrinae</taxon>
        <taxon>Satyrini</taxon>
        <taxon>Parargina</taxon>
        <taxon>Pararge</taxon>
    </lineage>
</organism>
<keyword evidence="7" id="KW-1185">Reference proteome</keyword>
<feature type="compositionally biased region" description="Basic and acidic residues" evidence="5">
    <location>
        <begin position="1292"/>
        <end position="1304"/>
    </location>
</feature>
<dbReference type="SUPFAM" id="SSF48403">
    <property type="entry name" value="Ankyrin repeat"/>
    <property type="match status" value="1"/>
</dbReference>
<dbReference type="GO" id="GO:0005737">
    <property type="term" value="C:cytoplasm"/>
    <property type="evidence" value="ECO:0007669"/>
    <property type="project" value="TreeGrafter"/>
</dbReference>
<evidence type="ECO:0000256" key="4">
    <source>
        <dbReference type="SAM" id="Coils"/>
    </source>
</evidence>
<feature type="repeat" description="ANK" evidence="3">
    <location>
        <begin position="1050"/>
        <end position="1082"/>
    </location>
</feature>
<evidence type="ECO:0000256" key="5">
    <source>
        <dbReference type="SAM" id="MobiDB-lite"/>
    </source>
</evidence>
<dbReference type="GO" id="GO:0004222">
    <property type="term" value="F:metalloendopeptidase activity"/>
    <property type="evidence" value="ECO:0007669"/>
    <property type="project" value="InterPro"/>
</dbReference>
<dbReference type="InterPro" id="IPR051631">
    <property type="entry name" value="Ankyrin-KH/SAM_domain"/>
</dbReference>
<feature type="repeat" description="ANK" evidence="3">
    <location>
        <begin position="1083"/>
        <end position="1115"/>
    </location>
</feature>
<feature type="repeat" description="ANK" evidence="3">
    <location>
        <begin position="909"/>
        <end position="941"/>
    </location>
</feature>
<dbReference type="PROSITE" id="PS50088">
    <property type="entry name" value="ANK_REPEAT"/>
    <property type="match status" value="9"/>
</dbReference>
<feature type="repeat" description="ANK" evidence="3">
    <location>
        <begin position="942"/>
        <end position="974"/>
    </location>
</feature>
<proteinExistence type="predicted"/>
<feature type="region of interest" description="Disordered" evidence="5">
    <location>
        <begin position="850"/>
        <end position="870"/>
    </location>
</feature>
<dbReference type="InterPro" id="IPR002110">
    <property type="entry name" value="Ankyrin_rpt"/>
</dbReference>
<evidence type="ECO:0000313" key="7">
    <source>
        <dbReference type="Proteomes" id="UP000838756"/>
    </source>
</evidence>
<keyword evidence="1" id="KW-0677">Repeat</keyword>
<keyword evidence="2 3" id="KW-0040">ANK repeat</keyword>
<dbReference type="Gene3D" id="1.25.40.20">
    <property type="entry name" value="Ankyrin repeat-containing domain"/>
    <property type="match status" value="3"/>
</dbReference>
<feature type="coiled-coil region" evidence="4">
    <location>
        <begin position="155"/>
        <end position="197"/>
    </location>
</feature>
<feature type="repeat" description="ANK" evidence="3">
    <location>
        <begin position="1183"/>
        <end position="1215"/>
    </location>
</feature>
<feature type="region of interest" description="Disordered" evidence="5">
    <location>
        <begin position="1277"/>
        <end position="1307"/>
    </location>
</feature>
<accession>A0A8S4QP82</accession>
<dbReference type="PANTHER" id="PTHR23206:SF7">
    <property type="entry name" value="PROTEIN KINASE DOMAIN-CONTAINING PROTEIN"/>
    <property type="match status" value="1"/>
</dbReference>
<dbReference type="InterPro" id="IPR036770">
    <property type="entry name" value="Ankyrin_rpt-contain_sf"/>
</dbReference>
<feature type="repeat" description="ANK" evidence="3">
    <location>
        <begin position="1117"/>
        <end position="1149"/>
    </location>
</feature>
<dbReference type="PROSITE" id="PS50297">
    <property type="entry name" value="ANK_REP_REGION"/>
    <property type="match status" value="9"/>
</dbReference>
<dbReference type="Gene3D" id="1.10.390.20">
    <property type="match status" value="2"/>
</dbReference>
<dbReference type="PANTHER" id="PTHR23206">
    <property type="entry name" value="MASK PROTEIN"/>
    <property type="match status" value="1"/>
</dbReference>
<evidence type="ECO:0000256" key="2">
    <source>
        <dbReference type="ARBA" id="ARBA00023043"/>
    </source>
</evidence>
<dbReference type="Gene3D" id="3.40.30.160">
    <property type="entry name" value="Collagenase ColT, N-terminal domain"/>
    <property type="match status" value="1"/>
</dbReference>
<evidence type="ECO:0000256" key="1">
    <source>
        <dbReference type="ARBA" id="ARBA00022737"/>
    </source>
</evidence>
<keyword evidence="4" id="KW-0175">Coiled coil</keyword>
<comment type="caution">
    <text evidence="6">The sequence shown here is derived from an EMBL/GenBank/DDBJ whole genome shotgun (WGS) entry which is preliminary data.</text>
</comment>
<dbReference type="GO" id="GO:0045087">
    <property type="term" value="P:innate immune response"/>
    <property type="evidence" value="ECO:0007669"/>
    <property type="project" value="TreeGrafter"/>
</dbReference>
<dbReference type="SMART" id="SM00248">
    <property type="entry name" value="ANK"/>
    <property type="match status" value="9"/>
</dbReference>
<dbReference type="Proteomes" id="UP000838756">
    <property type="component" value="Unassembled WGS sequence"/>
</dbReference>
<protein>
    <submittedName>
        <fullName evidence="6">Jg19760 protein</fullName>
    </submittedName>
</protein>
<reference evidence="6" key="1">
    <citation type="submission" date="2022-03" db="EMBL/GenBank/DDBJ databases">
        <authorList>
            <person name="Lindestad O."/>
        </authorList>
    </citation>
    <scope>NUCLEOTIDE SEQUENCE</scope>
</reference>
<evidence type="ECO:0000313" key="6">
    <source>
        <dbReference type="EMBL" id="CAH2217148.1"/>
    </source>
</evidence>
<gene>
    <name evidence="6" type="primary">jg19760</name>
    <name evidence="6" type="ORF">PAEG_LOCUS5066</name>
</gene>
<name>A0A8S4QP82_9NEOP</name>
<dbReference type="EMBL" id="CAKXAJ010017774">
    <property type="protein sequence ID" value="CAH2217148.1"/>
    <property type="molecule type" value="Genomic_DNA"/>
</dbReference>
<dbReference type="GO" id="GO:0005576">
    <property type="term" value="C:extracellular region"/>
    <property type="evidence" value="ECO:0007669"/>
    <property type="project" value="InterPro"/>
</dbReference>
<dbReference type="GO" id="GO:0006508">
    <property type="term" value="P:proteolysis"/>
    <property type="evidence" value="ECO:0007669"/>
    <property type="project" value="InterPro"/>
</dbReference>
<evidence type="ECO:0000256" key="3">
    <source>
        <dbReference type="PROSITE-ProRule" id="PRU00023"/>
    </source>
</evidence>
<feature type="repeat" description="ANK" evidence="3">
    <location>
        <begin position="985"/>
        <end position="1017"/>
    </location>
</feature>
<feature type="repeat" description="ANK" evidence="3">
    <location>
        <begin position="1150"/>
        <end position="1182"/>
    </location>
</feature>
<feature type="repeat" description="ANK" evidence="3">
    <location>
        <begin position="1018"/>
        <end position="1050"/>
    </location>
</feature>
<dbReference type="Pfam" id="PF12796">
    <property type="entry name" value="Ank_2"/>
    <property type="match status" value="4"/>
</dbReference>
<dbReference type="OrthoDB" id="7772680at2759"/>
<dbReference type="GO" id="GO:0008270">
    <property type="term" value="F:zinc ion binding"/>
    <property type="evidence" value="ECO:0007669"/>
    <property type="project" value="InterPro"/>
</dbReference>
<feature type="region of interest" description="Disordered" evidence="5">
    <location>
        <begin position="817"/>
        <end position="837"/>
    </location>
</feature>
<dbReference type="PRINTS" id="PR01415">
    <property type="entry name" value="ANKYRIN"/>
</dbReference>